<dbReference type="InterPro" id="IPR011989">
    <property type="entry name" value="ARM-like"/>
</dbReference>
<name>A0A8H7REQ1_9FUNG</name>
<dbReference type="PANTHER" id="PTHR13255">
    <property type="entry name" value="ATAXIN-10"/>
    <property type="match status" value="1"/>
</dbReference>
<accession>A0A8H7REQ1</accession>
<dbReference type="InterPro" id="IPR019156">
    <property type="entry name" value="Ataxin-10_domain"/>
</dbReference>
<dbReference type="OrthoDB" id="379794at2759"/>
<comment type="similarity">
    <text evidence="1">Belongs to the ataxin-10 family.</text>
</comment>
<dbReference type="InterPro" id="IPR016024">
    <property type="entry name" value="ARM-type_fold"/>
</dbReference>
<comment type="caution">
    <text evidence="8">The sequence shown here is derived from an EMBL/GenBank/DDBJ whole genome shotgun (WGS) entry which is preliminary data.</text>
</comment>
<dbReference type="Pfam" id="PF09759">
    <property type="entry name" value="Atx10homo_assoc"/>
    <property type="match status" value="1"/>
</dbReference>
<comment type="function">
    <text evidence="4">May play a role in the regulation of cytokinesis.</text>
</comment>
<protein>
    <recommendedName>
        <fullName evidence="5">Ataxin-10 homolog</fullName>
    </recommendedName>
    <alternativeName>
        <fullName evidence="6">Copper transport protein 86</fullName>
    </alternativeName>
</protein>
<evidence type="ECO:0000259" key="7">
    <source>
        <dbReference type="Pfam" id="PF09759"/>
    </source>
</evidence>
<evidence type="ECO:0000256" key="6">
    <source>
        <dbReference type="ARBA" id="ARBA00044805"/>
    </source>
</evidence>
<dbReference type="SUPFAM" id="SSF48371">
    <property type="entry name" value="ARM repeat"/>
    <property type="match status" value="1"/>
</dbReference>
<dbReference type="AlphaFoldDB" id="A0A8H7REQ1"/>
<organism evidence="8 9">
    <name type="scientific">Mucor plumbeus</name>
    <dbReference type="NCBI Taxonomy" id="97098"/>
    <lineage>
        <taxon>Eukaryota</taxon>
        <taxon>Fungi</taxon>
        <taxon>Fungi incertae sedis</taxon>
        <taxon>Mucoromycota</taxon>
        <taxon>Mucoromycotina</taxon>
        <taxon>Mucoromycetes</taxon>
        <taxon>Mucorales</taxon>
        <taxon>Mucorineae</taxon>
        <taxon>Mucoraceae</taxon>
        <taxon>Mucor</taxon>
    </lineage>
</organism>
<evidence type="ECO:0000313" key="9">
    <source>
        <dbReference type="Proteomes" id="UP000650833"/>
    </source>
</evidence>
<dbReference type="PANTHER" id="PTHR13255:SF0">
    <property type="entry name" value="ATAXIN-10"/>
    <property type="match status" value="1"/>
</dbReference>
<dbReference type="Proteomes" id="UP000650833">
    <property type="component" value="Unassembled WGS sequence"/>
</dbReference>
<dbReference type="GO" id="GO:0005829">
    <property type="term" value="C:cytosol"/>
    <property type="evidence" value="ECO:0007669"/>
    <property type="project" value="TreeGrafter"/>
</dbReference>
<evidence type="ECO:0000256" key="2">
    <source>
        <dbReference type="ARBA" id="ARBA00022618"/>
    </source>
</evidence>
<proteinExistence type="inferred from homology"/>
<reference evidence="8" key="1">
    <citation type="submission" date="2020-12" db="EMBL/GenBank/DDBJ databases">
        <title>Metabolic potential, ecology and presence of endohyphal bacteria is reflected in genomic diversity of Mucoromycotina.</title>
        <authorList>
            <person name="Muszewska A."/>
            <person name="Okrasinska A."/>
            <person name="Steczkiewicz K."/>
            <person name="Drgas O."/>
            <person name="Orlowska M."/>
            <person name="Perlinska-Lenart U."/>
            <person name="Aleksandrzak-Piekarczyk T."/>
            <person name="Szatraj K."/>
            <person name="Zielenkiewicz U."/>
            <person name="Pilsyk S."/>
            <person name="Malc E."/>
            <person name="Mieczkowski P."/>
            <person name="Kruszewska J.S."/>
            <person name="Biernat P."/>
            <person name="Pawlowska J."/>
        </authorList>
    </citation>
    <scope>NUCLEOTIDE SEQUENCE</scope>
    <source>
        <strain evidence="8">CBS 226.32</strain>
    </source>
</reference>
<evidence type="ECO:0000256" key="1">
    <source>
        <dbReference type="ARBA" id="ARBA00008384"/>
    </source>
</evidence>
<dbReference type="GO" id="GO:0051301">
    <property type="term" value="P:cell division"/>
    <property type="evidence" value="ECO:0007669"/>
    <property type="project" value="UniProtKB-KW"/>
</dbReference>
<evidence type="ECO:0000256" key="3">
    <source>
        <dbReference type="ARBA" id="ARBA00023306"/>
    </source>
</evidence>
<evidence type="ECO:0000256" key="4">
    <source>
        <dbReference type="ARBA" id="ARBA00044746"/>
    </source>
</evidence>
<gene>
    <name evidence="8" type="ORF">INT46_007592</name>
</gene>
<evidence type="ECO:0000256" key="5">
    <source>
        <dbReference type="ARBA" id="ARBA00044801"/>
    </source>
</evidence>
<sequence>MHDTLDHLLNYKNGIETSNKLEIELEQAVKRTLQDNTFRVQLGGSDDYWKLSNAAFLTLSQDTNEQCIINLIKLTRNVVAGVFNNQHLAIQYGALYKIEELLAEKIASPSDNNMILQVCTQAICNMITNNATAIDFIWKVWMSNEKRGSVWSFMLSKSNSDLIMSTLVLIINCIRGSKERCDLLVSKPIGQGIIAAILGDIERLHGNEENKNFELGYTVISELFTFGHFNTLYQNIDDKSDKNPISDHQVILLKLLDSKIHAYKQKETFPTFIKHEELKFLTIQLSIIGKEALQVIVQVKDTAGSQLQPDQISNVYTAIVLLLQILNEMFVLDEDHRQGTKLLLADIDVLSLVTDMLGHLETIKVPSPSQDDPQAGFNFLKRECVRMMGTICYKDKSMQDKIRELGGIPLVLCQFKIDDSNPYLREYATVALRNILENNQENQKLIEELKPEQVLETDELKQMGIVPELTQDGKLRIKREE</sequence>
<feature type="domain" description="Ataxin-10" evidence="7">
    <location>
        <begin position="380"/>
        <end position="478"/>
    </location>
</feature>
<dbReference type="InterPro" id="IPR051374">
    <property type="entry name" value="Ataxin-10/CTR86_families"/>
</dbReference>
<dbReference type="EMBL" id="JAEPRC010000093">
    <property type="protein sequence ID" value="KAG2209597.1"/>
    <property type="molecule type" value="Genomic_DNA"/>
</dbReference>
<dbReference type="Gene3D" id="1.25.10.10">
    <property type="entry name" value="Leucine-rich Repeat Variant"/>
    <property type="match status" value="2"/>
</dbReference>
<keyword evidence="2" id="KW-0132">Cell division</keyword>
<evidence type="ECO:0000313" key="8">
    <source>
        <dbReference type="EMBL" id="KAG2209597.1"/>
    </source>
</evidence>
<keyword evidence="9" id="KW-1185">Reference proteome</keyword>
<keyword evidence="3" id="KW-0131">Cell cycle</keyword>